<dbReference type="Proteomes" id="UP001147747">
    <property type="component" value="Unassembled WGS sequence"/>
</dbReference>
<sequence length="361" mass="39277">MAIGPIQKQPASSPDPCSIAAQNLIGLLTPLVPDETGSSSTPLQTSSPREVLYAVQTLVSTLRPESPVFATFHDGRVHDPLGGGSYAFQKDVVEPVLFALMNDEILSNGEKEPLLSMKVTPPKIYSPCDAQLPTRPIVLHAGAQPNNSPHAGTIIVFCYAFSLARAIRDRMRATVTGTELQPPAVSVEITFIDTAPVPGHETSIEGIQYQKSYRDVPEALNTHMADYGQIIQLLSTWSDIPFETTFQSEFFSQPVMPSLLRYIIAHYETLGHQLSPKYGKIALRAACPVLGCGLAEKHGRLNLYSEETNTNSETESPKNSDSMIAFHCPRHGRHTISTSDPGEIACLEANAPARNLIRSMS</sequence>
<evidence type="ECO:0000313" key="2">
    <source>
        <dbReference type="Proteomes" id="UP001147747"/>
    </source>
</evidence>
<dbReference type="InterPro" id="IPR001412">
    <property type="entry name" value="aa-tRNA-synth_I_CS"/>
</dbReference>
<proteinExistence type="predicted"/>
<dbReference type="EMBL" id="JAPZBU010000006">
    <property type="protein sequence ID" value="KAJ5397836.1"/>
    <property type="molecule type" value="Genomic_DNA"/>
</dbReference>
<dbReference type="OrthoDB" id="2149705at2759"/>
<keyword evidence="2" id="KW-1185">Reference proteome</keyword>
<dbReference type="AlphaFoldDB" id="A0A9W9W3D7"/>
<dbReference type="RefSeq" id="XP_056489888.1">
    <property type="nucleotide sequence ID" value="XM_056630586.1"/>
</dbReference>
<accession>A0A9W9W3D7</accession>
<reference evidence="1" key="2">
    <citation type="journal article" date="2023" name="IMA Fungus">
        <title>Comparative genomic study of the Penicillium genus elucidates a diverse pangenome and 15 lateral gene transfer events.</title>
        <authorList>
            <person name="Petersen C."/>
            <person name="Sorensen T."/>
            <person name="Nielsen M.R."/>
            <person name="Sondergaard T.E."/>
            <person name="Sorensen J.L."/>
            <person name="Fitzpatrick D.A."/>
            <person name="Frisvad J.C."/>
            <person name="Nielsen K.L."/>
        </authorList>
    </citation>
    <scope>NUCLEOTIDE SEQUENCE</scope>
    <source>
        <strain evidence="1">IBT 29677</strain>
    </source>
</reference>
<dbReference type="GO" id="GO:0005524">
    <property type="term" value="F:ATP binding"/>
    <property type="evidence" value="ECO:0007669"/>
    <property type="project" value="InterPro"/>
</dbReference>
<organism evidence="1 2">
    <name type="scientific">Penicillium cosmopolitanum</name>
    <dbReference type="NCBI Taxonomy" id="1131564"/>
    <lineage>
        <taxon>Eukaryota</taxon>
        <taxon>Fungi</taxon>
        <taxon>Dikarya</taxon>
        <taxon>Ascomycota</taxon>
        <taxon>Pezizomycotina</taxon>
        <taxon>Eurotiomycetes</taxon>
        <taxon>Eurotiomycetidae</taxon>
        <taxon>Eurotiales</taxon>
        <taxon>Aspergillaceae</taxon>
        <taxon>Penicillium</taxon>
    </lineage>
</organism>
<name>A0A9W9W3D7_9EURO</name>
<evidence type="ECO:0000313" key="1">
    <source>
        <dbReference type="EMBL" id="KAJ5397836.1"/>
    </source>
</evidence>
<gene>
    <name evidence="1" type="ORF">N7509_005949</name>
</gene>
<dbReference type="GO" id="GO:0006418">
    <property type="term" value="P:tRNA aminoacylation for protein translation"/>
    <property type="evidence" value="ECO:0007669"/>
    <property type="project" value="InterPro"/>
</dbReference>
<reference evidence="1" key="1">
    <citation type="submission" date="2022-12" db="EMBL/GenBank/DDBJ databases">
        <authorList>
            <person name="Petersen C."/>
        </authorList>
    </citation>
    <scope>NUCLEOTIDE SEQUENCE</scope>
    <source>
        <strain evidence="1">IBT 29677</strain>
    </source>
</reference>
<comment type="caution">
    <text evidence="1">The sequence shown here is derived from an EMBL/GenBank/DDBJ whole genome shotgun (WGS) entry which is preliminary data.</text>
</comment>
<dbReference type="GeneID" id="81369566"/>
<dbReference type="PROSITE" id="PS00178">
    <property type="entry name" value="AA_TRNA_LIGASE_I"/>
    <property type="match status" value="1"/>
</dbReference>
<dbReference type="GO" id="GO:0004812">
    <property type="term" value="F:aminoacyl-tRNA ligase activity"/>
    <property type="evidence" value="ECO:0007669"/>
    <property type="project" value="InterPro"/>
</dbReference>
<protein>
    <submittedName>
        <fullName evidence="1">Uncharacterized protein</fullName>
    </submittedName>
</protein>